<organism evidence="2 3">
    <name type="scientific">Mycena belliarum</name>
    <dbReference type="NCBI Taxonomy" id="1033014"/>
    <lineage>
        <taxon>Eukaryota</taxon>
        <taxon>Fungi</taxon>
        <taxon>Dikarya</taxon>
        <taxon>Basidiomycota</taxon>
        <taxon>Agaricomycotina</taxon>
        <taxon>Agaricomycetes</taxon>
        <taxon>Agaricomycetidae</taxon>
        <taxon>Agaricales</taxon>
        <taxon>Marasmiineae</taxon>
        <taxon>Mycenaceae</taxon>
        <taxon>Mycena</taxon>
    </lineage>
</organism>
<name>A0AAD6U3I2_9AGAR</name>
<protein>
    <submittedName>
        <fullName evidence="2">Uncharacterized protein</fullName>
    </submittedName>
</protein>
<dbReference type="Proteomes" id="UP001222325">
    <property type="component" value="Unassembled WGS sequence"/>
</dbReference>
<keyword evidence="3" id="KW-1185">Reference proteome</keyword>
<comment type="caution">
    <text evidence="2">The sequence shown here is derived from an EMBL/GenBank/DDBJ whole genome shotgun (WGS) entry which is preliminary data.</text>
</comment>
<dbReference type="EMBL" id="JARJCN010000040">
    <property type="protein sequence ID" value="KAJ7083597.1"/>
    <property type="molecule type" value="Genomic_DNA"/>
</dbReference>
<accession>A0AAD6U3I2</accession>
<proteinExistence type="predicted"/>
<reference evidence="2" key="1">
    <citation type="submission" date="2023-03" db="EMBL/GenBank/DDBJ databases">
        <title>Massive genome expansion in bonnet fungi (Mycena s.s.) driven by repeated elements and novel gene families across ecological guilds.</title>
        <authorList>
            <consortium name="Lawrence Berkeley National Laboratory"/>
            <person name="Harder C.B."/>
            <person name="Miyauchi S."/>
            <person name="Viragh M."/>
            <person name="Kuo A."/>
            <person name="Thoen E."/>
            <person name="Andreopoulos B."/>
            <person name="Lu D."/>
            <person name="Skrede I."/>
            <person name="Drula E."/>
            <person name="Henrissat B."/>
            <person name="Morin E."/>
            <person name="Kohler A."/>
            <person name="Barry K."/>
            <person name="LaButti K."/>
            <person name="Morin E."/>
            <person name="Salamov A."/>
            <person name="Lipzen A."/>
            <person name="Mereny Z."/>
            <person name="Hegedus B."/>
            <person name="Baldrian P."/>
            <person name="Stursova M."/>
            <person name="Weitz H."/>
            <person name="Taylor A."/>
            <person name="Grigoriev I.V."/>
            <person name="Nagy L.G."/>
            <person name="Martin F."/>
            <person name="Kauserud H."/>
        </authorList>
    </citation>
    <scope>NUCLEOTIDE SEQUENCE</scope>
    <source>
        <strain evidence="2">CBHHK173m</strain>
    </source>
</reference>
<evidence type="ECO:0000313" key="3">
    <source>
        <dbReference type="Proteomes" id="UP001222325"/>
    </source>
</evidence>
<gene>
    <name evidence="2" type="ORF">B0H15DRAFT_850073</name>
</gene>
<feature type="region of interest" description="Disordered" evidence="1">
    <location>
        <begin position="233"/>
        <end position="259"/>
    </location>
</feature>
<sequence>MAVQFSFAPNRSYFVIGSLYPYAWSDNTLPARLLRLIENRGDPLALDTPYDVAFPMEPDTFCISWKATSGKEYYEEDYLGPQYARLADYIRSVGTKGERTARTVFGPGASYFSTSPSGYSWQNLPLALEVDIQADLQTRRPTTVALGVQGSYVVLYDDGTVKFDLHDLYHMLESCLLDGEETARRTGITYVALNPFVAGEYYAVYGDGSTAWNLPPAWSSDVIAVSGGNAGSNTAAGSAKGSTPASSAPRPAPVKNESDLDKALEMLKRAKDEIDWRKTLNDLNLGLGVLVNIENVVNGV</sequence>
<dbReference type="AlphaFoldDB" id="A0AAD6U3I2"/>
<evidence type="ECO:0000256" key="1">
    <source>
        <dbReference type="SAM" id="MobiDB-lite"/>
    </source>
</evidence>
<feature type="compositionally biased region" description="Low complexity" evidence="1">
    <location>
        <begin position="233"/>
        <end position="249"/>
    </location>
</feature>
<evidence type="ECO:0000313" key="2">
    <source>
        <dbReference type="EMBL" id="KAJ7083597.1"/>
    </source>
</evidence>